<evidence type="ECO:0000313" key="9">
    <source>
        <dbReference type="EMBL" id="GLQ73460.1"/>
    </source>
</evidence>
<dbReference type="AlphaFoldDB" id="A0AAV5NSP7"/>
<sequence>MSFPHYLSICENGISTSEKNHILGNYLDEMRLKKTHFLGYQTNQEVIFPPEMRPFLSLNLLNLGDGYEEGSYQINAKQFERAVLDYYARLWGMTMPNSQRNYWGYVTAMGSTEGNLYALWNARDYLSGSAVEGYEKSVHVPNPPVLISSSCTHYSIYKACQMLGIPTFNQVGEKLGTCPINQGDWQKSLTVDEYGSVIEQDLYRLTEFFVERQHPVILFLNHGTTFSGGSDAIFRILTTLKPLLGVNTECNRRYWVHVDGALSANFSPFLQSDPFSVSSEPYEFRHREVMSMCTSPYKWLGAPWSCGIFLMQERYKVGSSNRPTYIAGRDSTIAGSRQGLYSLYLWERLTSLGTQGLKQIAQQNESNTEYLQAALQQLANSKRLQQQKFIVLPRMPGANIVRFSSPSAHINKKYSLAQEYILIEGKPQRFSHAVLLSHVQRPLIDQFLAELSASNAFEPHTLPTLNPLVSQPNFYRPQSRSVHHQPSPIHPNTLKESP</sequence>
<feature type="region of interest" description="Disordered" evidence="8">
    <location>
        <begin position="468"/>
        <end position="498"/>
    </location>
</feature>
<dbReference type="PANTHER" id="PTHR46101">
    <property type="match status" value="1"/>
</dbReference>
<evidence type="ECO:0000256" key="7">
    <source>
        <dbReference type="RuleBase" id="RU000382"/>
    </source>
</evidence>
<evidence type="ECO:0000313" key="10">
    <source>
        <dbReference type="Proteomes" id="UP001156690"/>
    </source>
</evidence>
<dbReference type="Gene3D" id="3.40.640.10">
    <property type="entry name" value="Type I PLP-dependent aspartate aminotransferase-like (Major domain)"/>
    <property type="match status" value="1"/>
</dbReference>
<reference evidence="10" key="1">
    <citation type="journal article" date="2019" name="Int. J. Syst. Evol. Microbiol.">
        <title>The Global Catalogue of Microorganisms (GCM) 10K type strain sequencing project: providing services to taxonomists for standard genome sequencing and annotation.</title>
        <authorList>
            <consortium name="The Broad Institute Genomics Platform"/>
            <consortium name="The Broad Institute Genome Sequencing Center for Infectious Disease"/>
            <person name="Wu L."/>
            <person name="Ma J."/>
        </authorList>
    </citation>
    <scope>NUCLEOTIDE SEQUENCE [LARGE SCALE GENOMIC DNA]</scope>
    <source>
        <strain evidence="10">NBRC 15640</strain>
    </source>
</reference>
<organism evidence="9 10">
    <name type="scientific">Vibrio penaeicida</name>
    <dbReference type="NCBI Taxonomy" id="104609"/>
    <lineage>
        <taxon>Bacteria</taxon>
        <taxon>Pseudomonadati</taxon>
        <taxon>Pseudomonadota</taxon>
        <taxon>Gammaproteobacteria</taxon>
        <taxon>Vibrionales</taxon>
        <taxon>Vibrionaceae</taxon>
        <taxon>Vibrio</taxon>
    </lineage>
</organism>
<evidence type="ECO:0000256" key="1">
    <source>
        <dbReference type="ARBA" id="ARBA00001933"/>
    </source>
</evidence>
<dbReference type="RefSeq" id="WP_126606347.1">
    <property type="nucleotide sequence ID" value="NZ_AP025144.1"/>
</dbReference>
<dbReference type="EMBL" id="BSNX01000030">
    <property type="protein sequence ID" value="GLQ73460.1"/>
    <property type="molecule type" value="Genomic_DNA"/>
</dbReference>
<dbReference type="GO" id="GO:0030170">
    <property type="term" value="F:pyridoxal phosphate binding"/>
    <property type="evidence" value="ECO:0007669"/>
    <property type="project" value="InterPro"/>
</dbReference>
<proteinExistence type="inferred from homology"/>
<dbReference type="GO" id="GO:0019752">
    <property type="term" value="P:carboxylic acid metabolic process"/>
    <property type="evidence" value="ECO:0007669"/>
    <property type="project" value="InterPro"/>
</dbReference>
<evidence type="ECO:0000256" key="5">
    <source>
        <dbReference type="ARBA" id="ARBA00023239"/>
    </source>
</evidence>
<keyword evidence="4 6" id="KW-0663">Pyridoxal phosphate</keyword>
<accession>A0AAV5NSP7</accession>
<comment type="cofactor">
    <cofactor evidence="1 6 7">
        <name>pyridoxal 5'-phosphate</name>
        <dbReference type="ChEBI" id="CHEBI:597326"/>
    </cofactor>
</comment>
<dbReference type="InterPro" id="IPR002129">
    <property type="entry name" value="PyrdxlP-dep_de-COase"/>
</dbReference>
<dbReference type="InterPro" id="IPR015424">
    <property type="entry name" value="PyrdxlP-dep_Trfase"/>
</dbReference>
<keyword evidence="10" id="KW-1185">Reference proteome</keyword>
<dbReference type="Proteomes" id="UP001156690">
    <property type="component" value="Unassembled WGS sequence"/>
</dbReference>
<dbReference type="PANTHER" id="PTHR46101:SF18">
    <property type="entry name" value="HISTIDINE DECARBOXYLASE"/>
    <property type="match status" value="1"/>
</dbReference>
<keyword evidence="5 7" id="KW-0456">Lyase</keyword>
<name>A0AAV5NSP7_9VIBR</name>
<dbReference type="InterPro" id="IPR015421">
    <property type="entry name" value="PyrdxlP-dep_Trfase_major"/>
</dbReference>
<comment type="caution">
    <text evidence="9">The sequence shown here is derived from an EMBL/GenBank/DDBJ whole genome shotgun (WGS) entry which is preliminary data.</text>
</comment>
<feature type="modified residue" description="N6-(pyridoxal phosphate)lysine" evidence="6">
    <location>
        <position position="298"/>
    </location>
</feature>
<dbReference type="InterPro" id="IPR051151">
    <property type="entry name" value="Group_II_Decarboxylase"/>
</dbReference>
<evidence type="ECO:0000256" key="6">
    <source>
        <dbReference type="PIRSR" id="PIRSR602129-50"/>
    </source>
</evidence>
<evidence type="ECO:0000256" key="2">
    <source>
        <dbReference type="ARBA" id="ARBA00009533"/>
    </source>
</evidence>
<evidence type="ECO:0000256" key="4">
    <source>
        <dbReference type="ARBA" id="ARBA00022898"/>
    </source>
</evidence>
<evidence type="ECO:0000256" key="8">
    <source>
        <dbReference type="SAM" id="MobiDB-lite"/>
    </source>
</evidence>
<dbReference type="SUPFAM" id="SSF53383">
    <property type="entry name" value="PLP-dependent transferases"/>
    <property type="match status" value="1"/>
</dbReference>
<dbReference type="Pfam" id="PF00282">
    <property type="entry name" value="Pyridoxal_deC"/>
    <property type="match status" value="1"/>
</dbReference>
<evidence type="ECO:0008006" key="11">
    <source>
        <dbReference type="Google" id="ProtNLM"/>
    </source>
</evidence>
<gene>
    <name evidence="9" type="ORF">GCM10007932_28200</name>
</gene>
<dbReference type="GO" id="GO:0016831">
    <property type="term" value="F:carboxy-lyase activity"/>
    <property type="evidence" value="ECO:0007669"/>
    <property type="project" value="UniProtKB-KW"/>
</dbReference>
<feature type="compositionally biased region" description="Polar residues" evidence="8">
    <location>
        <begin position="468"/>
        <end position="480"/>
    </location>
</feature>
<protein>
    <recommendedName>
        <fullName evidence="11">Glutamate decarboxylase</fullName>
    </recommendedName>
</protein>
<comment type="similarity">
    <text evidence="2 7">Belongs to the group II decarboxylase family.</text>
</comment>
<evidence type="ECO:0000256" key="3">
    <source>
        <dbReference type="ARBA" id="ARBA00022793"/>
    </source>
</evidence>
<keyword evidence="3" id="KW-0210">Decarboxylase</keyword>